<organism evidence="1 2">
    <name type="scientific">Willisornis vidua</name>
    <name type="common">Xingu scale-backed antbird</name>
    <dbReference type="NCBI Taxonomy" id="1566151"/>
    <lineage>
        <taxon>Eukaryota</taxon>
        <taxon>Metazoa</taxon>
        <taxon>Chordata</taxon>
        <taxon>Craniata</taxon>
        <taxon>Vertebrata</taxon>
        <taxon>Euteleostomi</taxon>
        <taxon>Archelosauria</taxon>
        <taxon>Archosauria</taxon>
        <taxon>Dinosauria</taxon>
        <taxon>Saurischia</taxon>
        <taxon>Theropoda</taxon>
        <taxon>Coelurosauria</taxon>
        <taxon>Aves</taxon>
        <taxon>Neognathae</taxon>
        <taxon>Neoaves</taxon>
        <taxon>Telluraves</taxon>
        <taxon>Australaves</taxon>
        <taxon>Passeriformes</taxon>
        <taxon>Thamnophilidae</taxon>
        <taxon>Willisornis</taxon>
    </lineage>
</organism>
<name>A0ABQ9CVD8_9PASS</name>
<keyword evidence="2" id="KW-1185">Reference proteome</keyword>
<dbReference type="EMBL" id="WHWB01034440">
    <property type="protein sequence ID" value="KAJ7409947.1"/>
    <property type="molecule type" value="Genomic_DNA"/>
</dbReference>
<evidence type="ECO:0000313" key="1">
    <source>
        <dbReference type="EMBL" id="KAJ7409947.1"/>
    </source>
</evidence>
<reference evidence="1" key="1">
    <citation type="submission" date="2019-10" db="EMBL/GenBank/DDBJ databases">
        <authorList>
            <person name="Soares A.E.R."/>
            <person name="Aleixo A."/>
            <person name="Schneider P."/>
            <person name="Miyaki C.Y."/>
            <person name="Schneider M.P."/>
            <person name="Mello C."/>
            <person name="Vasconcelos A.T.R."/>
        </authorList>
    </citation>
    <scope>NUCLEOTIDE SEQUENCE</scope>
    <source>
        <tissue evidence="1">Muscle</tissue>
    </source>
</reference>
<sequence>MEKIVLGGIEKHQEDNAVTGHSQHGFMSGEAWLSNLISFQDKGTLPADQGKTVDVIFLDFSKAFHTVSHRILVDKLFNTQLGKHIRQSVSHWLMDQTSGCPGGWQVECESAGGCLDSVTGYPVECSQNQA</sequence>
<protein>
    <submittedName>
        <fullName evidence="1">Rna-directed dna polymerase from mobile element jockey-like</fullName>
    </submittedName>
</protein>
<proteinExistence type="predicted"/>
<dbReference type="Proteomes" id="UP001145742">
    <property type="component" value="Unassembled WGS sequence"/>
</dbReference>
<comment type="caution">
    <text evidence="1">The sequence shown here is derived from an EMBL/GenBank/DDBJ whole genome shotgun (WGS) entry which is preliminary data.</text>
</comment>
<accession>A0ABQ9CVD8</accession>
<gene>
    <name evidence="1" type="ORF">WISP_111439</name>
</gene>
<dbReference type="PANTHER" id="PTHR33332">
    <property type="entry name" value="REVERSE TRANSCRIPTASE DOMAIN-CONTAINING PROTEIN"/>
    <property type="match status" value="1"/>
</dbReference>
<evidence type="ECO:0000313" key="2">
    <source>
        <dbReference type="Proteomes" id="UP001145742"/>
    </source>
</evidence>